<keyword evidence="3" id="KW-0694">RNA-binding</keyword>
<name>A0A9W6TMM4_9STRA</name>
<evidence type="ECO:0000256" key="2">
    <source>
        <dbReference type="ARBA" id="ARBA00022801"/>
    </source>
</evidence>
<dbReference type="FunFam" id="3.40.50.1470:FF:000005">
    <property type="entry name" value="Peptidyl-tRNA hydrolase"/>
    <property type="match status" value="1"/>
</dbReference>
<evidence type="ECO:0000313" key="4">
    <source>
        <dbReference type="EMBL" id="GMF18403.1"/>
    </source>
</evidence>
<dbReference type="GO" id="GO:0004045">
    <property type="term" value="F:peptidyl-tRNA hydrolase activity"/>
    <property type="evidence" value="ECO:0007669"/>
    <property type="project" value="InterPro"/>
</dbReference>
<dbReference type="InterPro" id="IPR036416">
    <property type="entry name" value="Pept_tRNA_hydro_sf"/>
</dbReference>
<gene>
    <name evidence="4" type="ORF">Plil01_000688000</name>
</gene>
<dbReference type="EMBL" id="BSXW01000316">
    <property type="protein sequence ID" value="GMF18403.1"/>
    <property type="molecule type" value="Genomic_DNA"/>
</dbReference>
<sequence>MMRVWRHSLRVPLRRRGNLLASGFSSPSGGDAEDAKATIAAASPKYDHVRKLIVGLGNPGDKFTNTRCECYGAIATLIGSVTDCMGLVELWMTDITLGKQLKLQHEAGNHGDVARFRVAFQQNATDKEYVYPVDDLVNRSSKRAKDRTLKEGVPHEEVNVALLLPTTYMNCSGTAVRAFMQSHRWRMKKNPLALNRQDELLVVTDDVALPFGACRFKAKGGPGGQNGVRDIIKCVGTERFARLRIGVGAPHWFVGGNSGAPSGTAMDKFVLGRFNGDEQEAMPDLLSYTNELLRLYLHRGVAQATTYANSMDLQRYLKALYTALTFWSFCQQITTGHGGMHGSSFVGSAVLTTFLAAFCRAFTPFEVRVPGSDHVIYLNVNGGYEFWKDIDIPLLHLLDHHHPALYIPFLAIVGNLVANGFPHMLVLGVALGLQFNPLLEGITH</sequence>
<evidence type="ECO:0000256" key="1">
    <source>
        <dbReference type="ARBA" id="ARBA00022555"/>
    </source>
</evidence>
<keyword evidence="1" id="KW-0820">tRNA-binding</keyword>
<dbReference type="Pfam" id="PF01195">
    <property type="entry name" value="Pept_tRNA_hydro"/>
    <property type="match status" value="1"/>
</dbReference>
<dbReference type="AlphaFoldDB" id="A0A9W6TMM4"/>
<dbReference type="OrthoDB" id="1711136at2759"/>
<reference evidence="4" key="1">
    <citation type="submission" date="2023-04" db="EMBL/GenBank/DDBJ databases">
        <title>Phytophthora lilii NBRC 32176.</title>
        <authorList>
            <person name="Ichikawa N."/>
            <person name="Sato H."/>
            <person name="Tonouchi N."/>
        </authorList>
    </citation>
    <scope>NUCLEOTIDE SEQUENCE</scope>
    <source>
        <strain evidence="4">NBRC 32176</strain>
    </source>
</reference>
<organism evidence="4 5">
    <name type="scientific">Phytophthora lilii</name>
    <dbReference type="NCBI Taxonomy" id="2077276"/>
    <lineage>
        <taxon>Eukaryota</taxon>
        <taxon>Sar</taxon>
        <taxon>Stramenopiles</taxon>
        <taxon>Oomycota</taxon>
        <taxon>Peronosporomycetes</taxon>
        <taxon>Peronosporales</taxon>
        <taxon>Peronosporaceae</taxon>
        <taxon>Phytophthora</taxon>
    </lineage>
</organism>
<dbReference type="SUPFAM" id="SSF53178">
    <property type="entry name" value="Peptidyl-tRNA hydrolase-like"/>
    <property type="match status" value="1"/>
</dbReference>
<dbReference type="Proteomes" id="UP001165083">
    <property type="component" value="Unassembled WGS sequence"/>
</dbReference>
<evidence type="ECO:0000256" key="3">
    <source>
        <dbReference type="ARBA" id="ARBA00022884"/>
    </source>
</evidence>
<dbReference type="NCBIfam" id="TIGR00447">
    <property type="entry name" value="pth"/>
    <property type="match status" value="1"/>
</dbReference>
<comment type="caution">
    <text evidence="4">The sequence shown here is derived from an EMBL/GenBank/DDBJ whole genome shotgun (WGS) entry which is preliminary data.</text>
</comment>
<protein>
    <submittedName>
        <fullName evidence="4">Unnamed protein product</fullName>
    </submittedName>
</protein>
<dbReference type="GO" id="GO:0000049">
    <property type="term" value="F:tRNA binding"/>
    <property type="evidence" value="ECO:0007669"/>
    <property type="project" value="UniProtKB-KW"/>
</dbReference>
<dbReference type="PANTHER" id="PTHR17224:SF1">
    <property type="entry name" value="PEPTIDYL-TRNA HYDROLASE"/>
    <property type="match status" value="1"/>
</dbReference>
<dbReference type="Gene3D" id="3.40.50.1470">
    <property type="entry name" value="Peptidyl-tRNA hydrolase"/>
    <property type="match status" value="1"/>
</dbReference>
<dbReference type="PANTHER" id="PTHR17224">
    <property type="entry name" value="PEPTIDYL-TRNA HYDROLASE"/>
    <property type="match status" value="1"/>
</dbReference>
<keyword evidence="2" id="KW-0378">Hydrolase</keyword>
<proteinExistence type="predicted"/>
<evidence type="ECO:0000313" key="5">
    <source>
        <dbReference type="Proteomes" id="UP001165083"/>
    </source>
</evidence>
<dbReference type="InterPro" id="IPR001328">
    <property type="entry name" value="Pept_tRNA_hydro"/>
</dbReference>
<keyword evidence="5" id="KW-1185">Reference proteome</keyword>
<accession>A0A9W6TMM4</accession>